<evidence type="ECO:0008006" key="7">
    <source>
        <dbReference type="Google" id="ProtNLM"/>
    </source>
</evidence>
<feature type="compositionally biased region" description="Acidic residues" evidence="1">
    <location>
        <begin position="754"/>
        <end position="763"/>
    </location>
</feature>
<dbReference type="Pfam" id="PF23317">
    <property type="entry name" value="YVC1_C"/>
    <property type="match status" value="1"/>
</dbReference>
<evidence type="ECO:0000313" key="6">
    <source>
        <dbReference type="Proteomes" id="UP001172673"/>
    </source>
</evidence>
<feature type="region of interest" description="Disordered" evidence="1">
    <location>
        <begin position="819"/>
        <end position="844"/>
    </location>
</feature>
<dbReference type="Proteomes" id="UP001172673">
    <property type="component" value="Unassembled WGS sequence"/>
</dbReference>
<dbReference type="InterPro" id="IPR052971">
    <property type="entry name" value="TRP_calcium_channel"/>
</dbReference>
<dbReference type="InterPro" id="IPR056337">
    <property type="entry name" value="LHD_YVC1"/>
</dbReference>
<dbReference type="InterPro" id="IPR056336">
    <property type="entry name" value="YVC1_C"/>
</dbReference>
<feature type="region of interest" description="Disordered" evidence="1">
    <location>
        <begin position="704"/>
        <end position="786"/>
    </location>
</feature>
<evidence type="ECO:0000259" key="4">
    <source>
        <dbReference type="Pfam" id="PF23317"/>
    </source>
</evidence>
<feature type="domain" description="YVC1 N-terminal linker helical" evidence="3">
    <location>
        <begin position="95"/>
        <end position="287"/>
    </location>
</feature>
<feature type="compositionally biased region" description="Polar residues" evidence="1">
    <location>
        <begin position="1"/>
        <end position="30"/>
    </location>
</feature>
<dbReference type="EMBL" id="JAPDRK010000008">
    <property type="protein sequence ID" value="KAJ9609575.1"/>
    <property type="molecule type" value="Genomic_DNA"/>
</dbReference>
<evidence type="ECO:0000259" key="3">
    <source>
        <dbReference type="Pfam" id="PF23190"/>
    </source>
</evidence>
<feature type="transmembrane region" description="Helical" evidence="2">
    <location>
        <begin position="378"/>
        <end position="399"/>
    </location>
</feature>
<feature type="compositionally biased region" description="Basic and acidic residues" evidence="1">
    <location>
        <begin position="743"/>
        <end position="753"/>
    </location>
</feature>
<feature type="region of interest" description="Disordered" evidence="1">
    <location>
        <begin position="1"/>
        <end position="87"/>
    </location>
</feature>
<organism evidence="5 6">
    <name type="scientific">Cladophialophora chaetospira</name>
    <dbReference type="NCBI Taxonomy" id="386627"/>
    <lineage>
        <taxon>Eukaryota</taxon>
        <taxon>Fungi</taxon>
        <taxon>Dikarya</taxon>
        <taxon>Ascomycota</taxon>
        <taxon>Pezizomycotina</taxon>
        <taxon>Eurotiomycetes</taxon>
        <taxon>Chaetothyriomycetidae</taxon>
        <taxon>Chaetothyriales</taxon>
        <taxon>Herpotrichiellaceae</taxon>
        <taxon>Cladophialophora</taxon>
    </lineage>
</organism>
<accession>A0AA38XA36</accession>
<feature type="transmembrane region" description="Helical" evidence="2">
    <location>
        <begin position="507"/>
        <end position="533"/>
    </location>
</feature>
<feature type="transmembrane region" description="Helical" evidence="2">
    <location>
        <begin position="316"/>
        <end position="334"/>
    </location>
</feature>
<feature type="transmembrane region" description="Helical" evidence="2">
    <location>
        <begin position="565"/>
        <end position="583"/>
    </location>
</feature>
<keyword evidence="2" id="KW-0472">Membrane</keyword>
<dbReference type="AlphaFoldDB" id="A0AA38XA36"/>
<proteinExistence type="predicted"/>
<protein>
    <recommendedName>
        <fullName evidence="7">Nonselective cation channel</fullName>
    </recommendedName>
</protein>
<feature type="domain" description="Calcium channel YVC1-like C-terminal transmembrane" evidence="4">
    <location>
        <begin position="322"/>
        <end position="619"/>
    </location>
</feature>
<keyword evidence="2" id="KW-0812">Transmembrane</keyword>
<feature type="transmembrane region" description="Helical" evidence="2">
    <location>
        <begin position="595"/>
        <end position="614"/>
    </location>
</feature>
<sequence>MPSPAASSPRGQGSSTPSSSRNKLSSSQHYRLQRQRTETDALLAAQHDEEDFADSDGLYPPHCTWTSREQRARGGQPPESADPFENGKCPVYENIHRIRRDIITSIDDPYSLEQLKAPRMNISVVRPLVDSLYEMQDLSIIYCLLINRMQFIREQSFATHHQTVNLTRALLCELVAEKILRRYNEHNPGPRGLLKLANILVAGFEPFQGAPDEVTDQSKHAMHYWAAQHVTHTGKVERKLTALEVAIVSASKSFLASSACQKVVDAIYRGKLVYTPSSFIDIIPDHWKKRPISLYDPRRAPLLNQYRLIVPRTRNIIEVCQFVVLLGLYIAVMVKREKRMNTKYEIVELVFDVYGSGWVLDQFASILEHGWGVYTQNLWSFLDVMFSTLFLVYLVLRLHAFNISDEDQSTLIARTALDVLSCGAPVLIPRLAFNVMSENMLFLSLRAMMSDFLTLTALAVWCFAGFLLSLKWLHAGAHETVTIGEWMIWIWFGLDGTGIGQSTDFHWFLGPVLMVLFAFLGNTLFLTVLVSMLTNTFSSIVGNAVQEIQFRRAVLTFEGVKSDAIFAYIPPFNIVALVVLLPLKLVLSDRIFHKVNVTAVRIIHLPTLLIVAWYERRTLWMSDKHKSGKNKKIDWKNPNGPKPTPAQYWAISRFSVHGDIYAVFDIDPPQSVLDKIAEEDDLHHSDDMGILSNTKLKTQFATLQEERRASQASQGGRRFSVNPRAKKKRRRESKAEASATKDPFLDQKLKEEFHDSDDAEDEGDHPPGHRKPKKGERMDSLVDFNSDGDRDVRILEALTRLHKIEGAMERMEGMLSQIVDGDATSENSEGKEELLEQQLTNSVK</sequence>
<keyword evidence="6" id="KW-1185">Reference proteome</keyword>
<gene>
    <name evidence="5" type="ORF">H2200_005902</name>
</gene>
<dbReference type="PANTHER" id="PTHR35859:SF1">
    <property type="entry name" value="NONSELECTIVE CATION CHANNEL PROTEIN"/>
    <property type="match status" value="1"/>
</dbReference>
<comment type="caution">
    <text evidence="5">The sequence shown here is derived from an EMBL/GenBank/DDBJ whole genome shotgun (WGS) entry which is preliminary data.</text>
</comment>
<name>A0AA38XA36_9EURO</name>
<evidence type="ECO:0000256" key="2">
    <source>
        <dbReference type="SAM" id="Phobius"/>
    </source>
</evidence>
<dbReference type="PANTHER" id="PTHR35859">
    <property type="entry name" value="NONSELECTIVE CATION CHANNEL PROTEIN"/>
    <property type="match status" value="1"/>
</dbReference>
<keyword evidence="2" id="KW-1133">Transmembrane helix</keyword>
<feature type="transmembrane region" description="Helical" evidence="2">
    <location>
        <begin position="452"/>
        <end position="470"/>
    </location>
</feature>
<evidence type="ECO:0000313" key="5">
    <source>
        <dbReference type="EMBL" id="KAJ9609575.1"/>
    </source>
</evidence>
<reference evidence="5" key="1">
    <citation type="submission" date="2022-10" db="EMBL/GenBank/DDBJ databases">
        <title>Culturing micro-colonial fungi from biological soil crusts in the Mojave desert and describing Neophaeococcomyces mojavensis, and introducing the new genera and species Taxawa tesnikishii.</title>
        <authorList>
            <person name="Kurbessoian T."/>
            <person name="Stajich J.E."/>
        </authorList>
    </citation>
    <scope>NUCLEOTIDE SEQUENCE</scope>
    <source>
        <strain evidence="5">TK_41</strain>
    </source>
</reference>
<evidence type="ECO:0000256" key="1">
    <source>
        <dbReference type="SAM" id="MobiDB-lite"/>
    </source>
</evidence>
<dbReference type="Pfam" id="PF23190">
    <property type="entry name" value="LHD_TRPY1"/>
    <property type="match status" value="1"/>
</dbReference>